<feature type="domain" description="Lunapark zinc ribbon" evidence="4">
    <location>
        <begin position="258"/>
        <end position="313"/>
    </location>
</feature>
<evidence type="ECO:0000256" key="1">
    <source>
        <dbReference type="RuleBase" id="RU367073"/>
    </source>
</evidence>
<keyword evidence="1" id="KW-0472">Membrane</keyword>
<feature type="transmembrane region" description="Helical" evidence="1">
    <location>
        <begin position="75"/>
        <end position="95"/>
    </location>
</feature>
<keyword evidence="1" id="KW-0479">Metal-binding</keyword>
<organism evidence="5 6">
    <name type="scientific">Drechslerella stenobrocha 248</name>
    <dbReference type="NCBI Taxonomy" id="1043628"/>
    <lineage>
        <taxon>Eukaryota</taxon>
        <taxon>Fungi</taxon>
        <taxon>Dikarya</taxon>
        <taxon>Ascomycota</taxon>
        <taxon>Pezizomycotina</taxon>
        <taxon>Orbiliomycetes</taxon>
        <taxon>Orbiliales</taxon>
        <taxon>Orbiliaceae</taxon>
        <taxon>Drechslerella</taxon>
    </lineage>
</organism>
<feature type="compositionally biased region" description="Low complexity" evidence="3">
    <location>
        <begin position="380"/>
        <end position="390"/>
    </location>
</feature>
<feature type="compositionally biased region" description="Low complexity" evidence="3">
    <location>
        <begin position="155"/>
        <end position="165"/>
    </location>
</feature>
<dbReference type="InterPro" id="IPR019273">
    <property type="entry name" value="Lunapark_Znf"/>
</dbReference>
<dbReference type="PANTHER" id="PTHR22166:SF12">
    <property type="entry name" value="ENDOPLASMIC RETICULUM JUNCTION FORMATION PROTEIN LUNAPARK"/>
    <property type="match status" value="1"/>
</dbReference>
<dbReference type="GO" id="GO:0071788">
    <property type="term" value="P:endoplasmic reticulum tubular network maintenance"/>
    <property type="evidence" value="ECO:0007669"/>
    <property type="project" value="UniProtKB-UniRule"/>
</dbReference>
<keyword evidence="1" id="KW-1133">Transmembrane helix</keyword>
<feature type="compositionally biased region" description="Basic residues" evidence="3">
    <location>
        <begin position="393"/>
        <end position="405"/>
    </location>
</feature>
<protein>
    <recommendedName>
        <fullName evidence="1">Endoplasmic reticulum junction formation protein lunapark</fullName>
    </recommendedName>
</protein>
<keyword evidence="1" id="KW-0812">Transmembrane</keyword>
<evidence type="ECO:0000313" key="5">
    <source>
        <dbReference type="EMBL" id="EWC44749.1"/>
    </source>
</evidence>
<dbReference type="InterPro" id="IPR040115">
    <property type="entry name" value="Lnp"/>
</dbReference>
<comment type="subcellular location">
    <subcellularLocation>
        <location evidence="1">Endoplasmic reticulum membrane</location>
        <topology evidence="1">Multi-pass membrane protein</topology>
    </subcellularLocation>
</comment>
<keyword evidence="1" id="KW-0256">Endoplasmic reticulum</keyword>
<dbReference type="PANTHER" id="PTHR22166">
    <property type="entry name" value="ENDOPLASMIC RETICULUM JUNCTION FORMATION PROTEIN LUNAPARK"/>
    <property type="match status" value="1"/>
</dbReference>
<feature type="compositionally biased region" description="Low complexity" evidence="3">
    <location>
        <begin position="232"/>
        <end position="246"/>
    </location>
</feature>
<keyword evidence="6" id="KW-1185">Reference proteome</keyword>
<dbReference type="AlphaFoldDB" id="W7HNL2"/>
<feature type="region of interest" description="Disordered" evidence="3">
    <location>
        <begin position="143"/>
        <end position="254"/>
    </location>
</feature>
<dbReference type="EMBL" id="KI966435">
    <property type="protein sequence ID" value="EWC44749.1"/>
    <property type="molecule type" value="Genomic_DNA"/>
</dbReference>
<feature type="compositionally biased region" description="Pro residues" evidence="3">
    <location>
        <begin position="198"/>
        <end position="226"/>
    </location>
</feature>
<dbReference type="GO" id="GO:0098826">
    <property type="term" value="C:endoplasmic reticulum tubular network membrane"/>
    <property type="evidence" value="ECO:0007669"/>
    <property type="project" value="UniProtKB-UniRule"/>
</dbReference>
<dbReference type="OrthoDB" id="1725934at2759"/>
<feature type="transmembrane region" description="Helical" evidence="1">
    <location>
        <begin position="47"/>
        <end position="69"/>
    </location>
</feature>
<keyword evidence="1" id="KW-0863">Zinc-finger</keyword>
<comment type="domain">
    <text evidence="1">The C4-type zinc finger motif is necessary both for its ER three-way tubular junction localization and formation.</text>
</comment>
<keyword evidence="2" id="KW-0175">Coiled coil</keyword>
<dbReference type="HOGENOM" id="CLU_039522_1_0_1"/>
<dbReference type="GO" id="GO:0008270">
    <property type="term" value="F:zinc ion binding"/>
    <property type="evidence" value="ECO:0007669"/>
    <property type="project" value="UniProtKB-KW"/>
</dbReference>
<reference evidence="5 6" key="1">
    <citation type="submission" date="2013-05" db="EMBL/GenBank/DDBJ databases">
        <title>Drechslerella stenobrocha genome reveals carnivorous origination and mechanical trapping mechanism of predatory fungi.</title>
        <authorList>
            <person name="Liu X."/>
            <person name="Zhang W."/>
            <person name="Liu K."/>
        </authorList>
    </citation>
    <scope>NUCLEOTIDE SEQUENCE [LARGE SCALE GENOMIC DNA]</scope>
    <source>
        <strain evidence="5 6">248</strain>
    </source>
</reference>
<name>W7HNL2_9PEZI</name>
<feature type="compositionally biased region" description="Low complexity" evidence="3">
    <location>
        <begin position="333"/>
        <end position="342"/>
    </location>
</feature>
<dbReference type="Proteomes" id="UP000024837">
    <property type="component" value="Unassembled WGS sequence"/>
</dbReference>
<evidence type="ECO:0000256" key="3">
    <source>
        <dbReference type="SAM" id="MobiDB-lite"/>
    </source>
</evidence>
<comment type="similarity">
    <text evidence="1">Belongs to the lunapark family.</text>
</comment>
<feature type="region of interest" description="Disordered" evidence="3">
    <location>
        <begin position="330"/>
        <end position="405"/>
    </location>
</feature>
<comment type="function">
    <text evidence="1">Plays a role in determining ER morphology.</text>
</comment>
<evidence type="ECO:0000256" key="2">
    <source>
        <dbReference type="SAM" id="Coils"/>
    </source>
</evidence>
<accession>W7HNL2</accession>
<evidence type="ECO:0000313" key="6">
    <source>
        <dbReference type="Proteomes" id="UP000024837"/>
    </source>
</evidence>
<gene>
    <name evidence="5" type="ORF">DRE_06527</name>
</gene>
<sequence>MVSLWPFGGQDNSPTAFEKKLSTLATQILDLEKRLNNLRTRGRRLKALWTLYTIIAWVIYASTLTLVVGLDHATIYQNAGLGVSPFVVYLVRQIIKRYYEWRVSSVETSLEALRGQQKETIEKLKAVTKYDSTQALLDKYTSTATGAQPEPSPNQPNKNGPKQPGTGSQPNTPPASLRKRQTSRAPASKPSPNQQRPDGPPGPPAPPELAPPPQLALPPGIPPGMPPHVLSGMPPGMGLPPVGQLVLPPPEEPRQPQWYDRFLDVLLGEDEMSAKNRYALICSNCRQVNGLAPPGTNNIEDIRYICGRCGVENGKPKVKELIGKVAEEQAGISAARSQTSKSSKSKSRPKAHREDSVIYEDNNDYEGAAEGATDGEPRGTESSGSSVEETVIVKKKGRKSSRRKG</sequence>
<evidence type="ECO:0000259" key="4">
    <source>
        <dbReference type="Pfam" id="PF10058"/>
    </source>
</evidence>
<dbReference type="GO" id="GO:1903373">
    <property type="term" value="P:positive regulation of endoplasmic reticulum tubular network organization"/>
    <property type="evidence" value="ECO:0007669"/>
    <property type="project" value="UniProtKB-UniRule"/>
</dbReference>
<keyword evidence="1" id="KW-0862">Zinc</keyword>
<dbReference type="Pfam" id="PF10058">
    <property type="entry name" value="Zn_ribbon_10"/>
    <property type="match status" value="1"/>
</dbReference>
<feature type="coiled-coil region" evidence="2">
    <location>
        <begin position="21"/>
        <end position="48"/>
    </location>
</feature>
<proteinExistence type="inferred from homology"/>